<dbReference type="RefSeq" id="WP_021742496.1">
    <property type="nucleotide sequence ID" value="NZ_CAKMAP010000003.1"/>
</dbReference>
<accession>A0A0C1Q872</accession>
<dbReference type="Proteomes" id="UP000307074">
    <property type="component" value="Chromosome"/>
</dbReference>
<dbReference type="Gene3D" id="3.40.50.720">
    <property type="entry name" value="NAD(P)-binding Rossmann-like Domain"/>
    <property type="match status" value="1"/>
</dbReference>
<gene>
    <name evidence="1" type="ORF">UCCLBBS449_0344</name>
</gene>
<dbReference type="EMBL" id="CP031198">
    <property type="protein sequence ID" value="QCZ52334.1"/>
    <property type="molecule type" value="Genomic_DNA"/>
</dbReference>
<evidence type="ECO:0000313" key="2">
    <source>
        <dbReference type="Proteomes" id="UP000307074"/>
    </source>
</evidence>
<reference evidence="1 2" key="1">
    <citation type="submission" date="2018-07" db="EMBL/GenBank/DDBJ databases">
        <authorList>
            <person name="Feyereisen M."/>
        </authorList>
    </citation>
    <scope>NUCLEOTIDE SEQUENCE [LARGE SCALE GENOMIC DNA]</scope>
    <source>
        <strain evidence="1 2">UCCLBBS449</strain>
    </source>
</reference>
<dbReference type="GeneID" id="56992098"/>
<protein>
    <submittedName>
        <fullName evidence="1">Uncharacterized protein</fullName>
    </submittedName>
</protein>
<evidence type="ECO:0000313" key="1">
    <source>
        <dbReference type="EMBL" id="QCZ52334.1"/>
    </source>
</evidence>
<dbReference type="OrthoDB" id="2294577at2"/>
<organism evidence="1 2">
    <name type="scientific">Levilactobacillus brevis</name>
    <name type="common">Lactobacillus brevis</name>
    <dbReference type="NCBI Taxonomy" id="1580"/>
    <lineage>
        <taxon>Bacteria</taxon>
        <taxon>Bacillati</taxon>
        <taxon>Bacillota</taxon>
        <taxon>Bacilli</taxon>
        <taxon>Lactobacillales</taxon>
        <taxon>Lactobacillaceae</taxon>
        <taxon>Levilactobacillus</taxon>
    </lineage>
</organism>
<dbReference type="SMR" id="A0A0C1Q872"/>
<proteinExistence type="predicted"/>
<sequence length="159" mass="17015">MKRILLAGAMDATSQTFVRQLSENNQLQLTVYTPSAVTLPQTVTALTEETLDEGGLTAAMMDQDIVVALIPTIKLANTVTTLITAAQATGTSQVIVSRTDDIVELPGQIRDARRRLMTAHLNFDLVDGLAGVSTLLAVNPAPTAVFDPETSFPIEQMMS</sequence>
<name>A0A0C1Q872_LEVBR</name>
<dbReference type="AlphaFoldDB" id="A0A0C1Q872"/>